<reference evidence="2" key="2">
    <citation type="submission" date="2015-01" db="EMBL/GenBank/DDBJ databases">
        <title>Evolutionary Origins and Diversification of the Mycorrhizal Mutualists.</title>
        <authorList>
            <consortium name="DOE Joint Genome Institute"/>
            <consortium name="Mycorrhizal Genomics Consortium"/>
            <person name="Kohler A."/>
            <person name="Kuo A."/>
            <person name="Nagy L.G."/>
            <person name="Floudas D."/>
            <person name="Copeland A."/>
            <person name="Barry K.W."/>
            <person name="Cichocki N."/>
            <person name="Veneault-Fourrey C."/>
            <person name="LaButti K."/>
            <person name="Lindquist E.A."/>
            <person name="Lipzen A."/>
            <person name="Lundell T."/>
            <person name="Morin E."/>
            <person name="Murat C."/>
            <person name="Riley R."/>
            <person name="Ohm R."/>
            <person name="Sun H."/>
            <person name="Tunlid A."/>
            <person name="Henrissat B."/>
            <person name="Grigoriev I.V."/>
            <person name="Hibbett D.S."/>
            <person name="Martin F."/>
        </authorList>
    </citation>
    <scope>NUCLEOTIDE SEQUENCE [LARGE SCALE GENOMIC DNA]</scope>
    <source>
        <strain evidence="2">h7</strain>
    </source>
</reference>
<evidence type="ECO:0000313" key="2">
    <source>
        <dbReference type="Proteomes" id="UP000053424"/>
    </source>
</evidence>
<protein>
    <submittedName>
        <fullName evidence="1">Uncharacterized protein</fullName>
    </submittedName>
</protein>
<accession>A0A0C2YVS7</accession>
<gene>
    <name evidence="1" type="ORF">M413DRAFT_441746</name>
</gene>
<dbReference type="HOGENOM" id="CLU_3032585_0_0_1"/>
<keyword evidence="2" id="KW-1185">Reference proteome</keyword>
<evidence type="ECO:0000313" key="1">
    <source>
        <dbReference type="EMBL" id="KIM45082.1"/>
    </source>
</evidence>
<reference evidence="1 2" key="1">
    <citation type="submission" date="2014-04" db="EMBL/GenBank/DDBJ databases">
        <authorList>
            <consortium name="DOE Joint Genome Institute"/>
            <person name="Kuo A."/>
            <person name="Gay G."/>
            <person name="Dore J."/>
            <person name="Kohler A."/>
            <person name="Nagy L.G."/>
            <person name="Floudas D."/>
            <person name="Copeland A."/>
            <person name="Barry K.W."/>
            <person name="Cichocki N."/>
            <person name="Veneault-Fourrey C."/>
            <person name="LaButti K."/>
            <person name="Lindquist E.A."/>
            <person name="Lipzen A."/>
            <person name="Lundell T."/>
            <person name="Morin E."/>
            <person name="Murat C."/>
            <person name="Sun H."/>
            <person name="Tunlid A."/>
            <person name="Henrissat B."/>
            <person name="Grigoriev I.V."/>
            <person name="Hibbett D.S."/>
            <person name="Martin F."/>
            <person name="Nordberg H.P."/>
            <person name="Cantor M.N."/>
            <person name="Hua S.X."/>
        </authorList>
    </citation>
    <scope>NUCLEOTIDE SEQUENCE [LARGE SCALE GENOMIC DNA]</scope>
    <source>
        <strain evidence="2">h7</strain>
    </source>
</reference>
<sequence>MTGPMTATYFVSSAQHFSIHQKGTTRRVMAKKQSNIASRSSTKSCDHRLIVFARG</sequence>
<dbReference type="EMBL" id="KN831772">
    <property type="protein sequence ID" value="KIM45082.1"/>
    <property type="molecule type" value="Genomic_DNA"/>
</dbReference>
<dbReference type="AlphaFoldDB" id="A0A0C2YVS7"/>
<dbReference type="Proteomes" id="UP000053424">
    <property type="component" value="Unassembled WGS sequence"/>
</dbReference>
<organism evidence="1 2">
    <name type="scientific">Hebeloma cylindrosporum</name>
    <dbReference type="NCBI Taxonomy" id="76867"/>
    <lineage>
        <taxon>Eukaryota</taxon>
        <taxon>Fungi</taxon>
        <taxon>Dikarya</taxon>
        <taxon>Basidiomycota</taxon>
        <taxon>Agaricomycotina</taxon>
        <taxon>Agaricomycetes</taxon>
        <taxon>Agaricomycetidae</taxon>
        <taxon>Agaricales</taxon>
        <taxon>Agaricineae</taxon>
        <taxon>Hymenogastraceae</taxon>
        <taxon>Hebeloma</taxon>
    </lineage>
</organism>
<proteinExistence type="predicted"/>
<name>A0A0C2YVS7_HEBCY</name>